<dbReference type="PANTHER" id="PTHR11035">
    <property type="entry name" value="VERY-LONG-CHAIN (3R)-3-HYDROXYACYL-COA DEHYDRATASE"/>
    <property type="match status" value="1"/>
</dbReference>
<dbReference type="GO" id="GO:0030148">
    <property type="term" value="P:sphingolipid biosynthetic process"/>
    <property type="evidence" value="ECO:0007669"/>
    <property type="project" value="TreeGrafter"/>
</dbReference>
<dbReference type="Proteomes" id="UP000781932">
    <property type="component" value="Unassembled WGS sequence"/>
</dbReference>
<name>A0A9P6HXG6_9PEZI</name>
<keyword evidence="8 14" id="KW-1133">Transmembrane helix</keyword>
<comment type="function">
    <text evidence="14">Catalyzes the third of the four reactions of the long-chain fatty acids elongation cycle. This endoplasmic reticulum-bound enzymatic process, allows the addition of two carbons to the chain of long- and very long-chain fatty acids/VLCFAs per cycle. This enzyme catalyzes the dehydration of the 3-hydroxyacyl-CoA intermediate into trans-2,3-enoyl-CoA, within each cycle of fatty acid elongation. Thereby, it participates to the production of VLCFAs of different chain lengths that are involved in multiple biological processes as precursors of membrane lipids and lipid mediators.</text>
</comment>
<keyword evidence="12 14" id="KW-0456">Lyase</keyword>
<feature type="transmembrane region" description="Helical" evidence="14">
    <location>
        <begin position="21"/>
        <end position="44"/>
    </location>
</feature>
<evidence type="ECO:0000256" key="13">
    <source>
        <dbReference type="ARBA" id="ARBA00036671"/>
    </source>
</evidence>
<keyword evidence="11 14" id="KW-0275">Fatty acid biosynthesis</keyword>
<dbReference type="RefSeq" id="XP_038742104.1">
    <property type="nucleotide sequence ID" value="XM_038892537.1"/>
</dbReference>
<dbReference type="InterPro" id="IPR007482">
    <property type="entry name" value="Tyr_Pase-like_PTPLA"/>
</dbReference>
<feature type="transmembrane region" description="Helical" evidence="14">
    <location>
        <begin position="88"/>
        <end position="104"/>
    </location>
</feature>
<dbReference type="Pfam" id="PF04387">
    <property type="entry name" value="PTPLA"/>
    <property type="match status" value="1"/>
</dbReference>
<reference evidence="15" key="1">
    <citation type="submission" date="2020-03" db="EMBL/GenBank/DDBJ databases">
        <authorList>
            <person name="He L."/>
        </authorList>
    </citation>
    <scope>NUCLEOTIDE SEQUENCE</scope>
    <source>
        <strain evidence="15">CkLH20</strain>
    </source>
</reference>
<evidence type="ECO:0000256" key="10">
    <source>
        <dbReference type="ARBA" id="ARBA00023136"/>
    </source>
</evidence>
<reference evidence="15" key="2">
    <citation type="submission" date="2020-11" db="EMBL/GenBank/DDBJ databases">
        <title>Whole genome sequencing of Colletotrichum sp.</title>
        <authorList>
            <person name="Li H."/>
        </authorList>
    </citation>
    <scope>NUCLEOTIDE SEQUENCE</scope>
    <source>
        <strain evidence="15">CkLH20</strain>
    </source>
</reference>
<evidence type="ECO:0000256" key="12">
    <source>
        <dbReference type="ARBA" id="ARBA00023239"/>
    </source>
</evidence>
<dbReference type="PANTHER" id="PTHR11035:SF3">
    <property type="entry name" value="VERY-LONG-CHAIN (3R)-3-HYDROXYACYL-COA DEHYDRATASE"/>
    <property type="match status" value="1"/>
</dbReference>
<comment type="similarity">
    <text evidence="3 14">Belongs to the very long-chain fatty acids dehydratase HACD family.</text>
</comment>
<evidence type="ECO:0000256" key="6">
    <source>
        <dbReference type="ARBA" id="ARBA00022692"/>
    </source>
</evidence>
<organism evidence="15 16">
    <name type="scientific">Colletotrichum karsti</name>
    <dbReference type="NCBI Taxonomy" id="1095194"/>
    <lineage>
        <taxon>Eukaryota</taxon>
        <taxon>Fungi</taxon>
        <taxon>Dikarya</taxon>
        <taxon>Ascomycota</taxon>
        <taxon>Pezizomycotina</taxon>
        <taxon>Sordariomycetes</taxon>
        <taxon>Hypocreomycetidae</taxon>
        <taxon>Glomerellales</taxon>
        <taxon>Glomerellaceae</taxon>
        <taxon>Colletotrichum</taxon>
        <taxon>Colletotrichum boninense species complex</taxon>
    </lineage>
</organism>
<evidence type="ECO:0000256" key="8">
    <source>
        <dbReference type="ARBA" id="ARBA00022989"/>
    </source>
</evidence>
<keyword evidence="10 14" id="KW-0472">Membrane</keyword>
<evidence type="ECO:0000313" key="15">
    <source>
        <dbReference type="EMBL" id="KAF9872643.1"/>
    </source>
</evidence>
<comment type="subcellular location">
    <subcellularLocation>
        <location evidence="14">Endoplasmic reticulum membrane</location>
        <topology evidence="14">Multi-pass membrane protein</topology>
    </subcellularLocation>
    <subcellularLocation>
        <location evidence="1">Membrane</location>
        <topology evidence="1">Multi-pass membrane protein</topology>
    </subcellularLocation>
</comment>
<keyword evidence="6 14" id="KW-0812">Transmembrane</keyword>
<evidence type="ECO:0000256" key="4">
    <source>
        <dbReference type="ARBA" id="ARBA00013122"/>
    </source>
</evidence>
<comment type="pathway">
    <text evidence="2 14">Lipid metabolism; fatty acid biosynthesis.</text>
</comment>
<feature type="transmembrane region" description="Helical" evidence="14">
    <location>
        <begin position="64"/>
        <end position="81"/>
    </location>
</feature>
<evidence type="ECO:0000256" key="2">
    <source>
        <dbReference type="ARBA" id="ARBA00005194"/>
    </source>
</evidence>
<comment type="catalytic activity">
    <reaction evidence="13 14">
        <text>a very-long-chain (3R)-3-hydroxyacyl-CoA = a very-long-chain (2E)-enoyl-CoA + H2O</text>
        <dbReference type="Rhea" id="RHEA:45812"/>
        <dbReference type="ChEBI" id="CHEBI:15377"/>
        <dbReference type="ChEBI" id="CHEBI:83728"/>
        <dbReference type="ChEBI" id="CHEBI:85440"/>
        <dbReference type="EC" id="4.2.1.134"/>
    </reaction>
</comment>
<keyword evidence="5 14" id="KW-0444">Lipid biosynthesis</keyword>
<keyword evidence="16" id="KW-1185">Reference proteome</keyword>
<evidence type="ECO:0000256" key="3">
    <source>
        <dbReference type="ARBA" id="ARBA00007811"/>
    </source>
</evidence>
<dbReference type="GO" id="GO:0030497">
    <property type="term" value="P:fatty acid elongation"/>
    <property type="evidence" value="ECO:0007669"/>
    <property type="project" value="TreeGrafter"/>
</dbReference>
<dbReference type="EC" id="4.2.1.134" evidence="4 14"/>
<dbReference type="GO" id="GO:0042761">
    <property type="term" value="P:very long-chain fatty acid biosynthetic process"/>
    <property type="evidence" value="ECO:0007669"/>
    <property type="project" value="TreeGrafter"/>
</dbReference>
<dbReference type="GO" id="GO:0005789">
    <property type="term" value="C:endoplasmic reticulum membrane"/>
    <property type="evidence" value="ECO:0007669"/>
    <property type="project" value="UniProtKB-SubCell"/>
</dbReference>
<evidence type="ECO:0000256" key="9">
    <source>
        <dbReference type="ARBA" id="ARBA00023098"/>
    </source>
</evidence>
<comment type="caution">
    <text evidence="15">The sequence shown here is derived from an EMBL/GenBank/DDBJ whole genome shotgun (WGS) entry which is preliminary data.</text>
</comment>
<evidence type="ECO:0000256" key="1">
    <source>
        <dbReference type="ARBA" id="ARBA00004141"/>
    </source>
</evidence>
<feature type="transmembrane region" description="Helical" evidence="14">
    <location>
        <begin position="180"/>
        <end position="200"/>
    </location>
</feature>
<dbReference type="GeneID" id="62165611"/>
<protein>
    <recommendedName>
        <fullName evidence="4 14">Very-long-chain (3R)-3-hydroxyacyl-CoA dehydratase</fullName>
        <ecNumber evidence="4 14">4.2.1.134</ecNumber>
    </recommendedName>
</protein>
<feature type="transmembrane region" description="Helical" evidence="14">
    <location>
        <begin position="149"/>
        <end position="168"/>
    </location>
</feature>
<dbReference type="OrthoDB" id="46988at2759"/>
<sequence>MADAVKPPKPRQSPVKNGYLIFYNFVSAIAWSVVLGRTVALYALRGPGFVHLGVGEWTRWTQTLAAMEVLHALVGVVRAPVFTTLMQVLSRFVLVWGVVYPFPFLARSTWYSSMLLAWSVTEVIRYSYFALNLSGFQPRPLVWLRYNTFFVLYPIGITSECALIYYSAGPAKELGEIFPYIAYGILAAYVPGSYILYTYMMKQRRKVMRNMKAEQAGISKTQ</sequence>
<dbReference type="AlphaFoldDB" id="A0A9P6HXG6"/>
<evidence type="ECO:0000256" key="7">
    <source>
        <dbReference type="ARBA" id="ARBA00022832"/>
    </source>
</evidence>
<evidence type="ECO:0000256" key="5">
    <source>
        <dbReference type="ARBA" id="ARBA00022516"/>
    </source>
</evidence>
<keyword evidence="9 14" id="KW-0443">Lipid metabolism</keyword>
<keyword evidence="7 14" id="KW-0276">Fatty acid metabolism</keyword>
<evidence type="ECO:0000256" key="11">
    <source>
        <dbReference type="ARBA" id="ARBA00023160"/>
    </source>
</evidence>
<proteinExistence type="inferred from homology"/>
<evidence type="ECO:0000313" key="16">
    <source>
        <dbReference type="Proteomes" id="UP000781932"/>
    </source>
</evidence>
<keyword evidence="14" id="KW-0256">Endoplasmic reticulum</keyword>
<gene>
    <name evidence="15" type="ORF">CkaCkLH20_09822</name>
</gene>
<dbReference type="EMBL" id="JAATWM020000036">
    <property type="protein sequence ID" value="KAF9872643.1"/>
    <property type="molecule type" value="Genomic_DNA"/>
</dbReference>
<dbReference type="GO" id="GO:0102158">
    <property type="term" value="F:very-long-chain (3R)-3-hydroxyacyl-CoA dehydratase activity"/>
    <property type="evidence" value="ECO:0007669"/>
    <property type="project" value="UniProtKB-EC"/>
</dbReference>
<evidence type="ECO:0000256" key="14">
    <source>
        <dbReference type="RuleBase" id="RU363109"/>
    </source>
</evidence>
<feature type="transmembrane region" description="Helical" evidence="14">
    <location>
        <begin position="110"/>
        <end position="128"/>
    </location>
</feature>
<accession>A0A9P6HXG6</accession>